<proteinExistence type="predicted"/>
<dbReference type="Proteomes" id="UP000002425">
    <property type="component" value="Chromosome"/>
</dbReference>
<dbReference type="eggNOG" id="ENOG5033357">
    <property type="taxonomic scope" value="Bacteria"/>
</dbReference>
<evidence type="ECO:0000313" key="1">
    <source>
        <dbReference type="EMBL" id="ABE76130.1"/>
    </source>
</evidence>
<protein>
    <recommendedName>
        <fullName evidence="3">Inovirus Gp2 family protein</fullName>
    </recommendedName>
</protein>
<organism evidence="1 2">
    <name type="scientific">Psychrobacter cryohalolentis (strain ATCC BAA-1226 / DSM 17306 / VKM B-2378 / K5)</name>
    <dbReference type="NCBI Taxonomy" id="335284"/>
    <lineage>
        <taxon>Bacteria</taxon>
        <taxon>Pseudomonadati</taxon>
        <taxon>Pseudomonadota</taxon>
        <taxon>Gammaproteobacteria</taxon>
        <taxon>Moraxellales</taxon>
        <taxon>Moraxellaceae</taxon>
        <taxon>Psychrobacter</taxon>
    </lineage>
</organism>
<reference evidence="1" key="1">
    <citation type="submission" date="2006-03" db="EMBL/GenBank/DDBJ databases">
        <title>Complete sequence of chromosome of Psychrobacter cryohalolentis K5.</title>
        <authorList>
            <consortium name="US DOE Joint Genome Institute"/>
            <person name="Copeland A."/>
            <person name="Lucas S."/>
            <person name="Lapidus A."/>
            <person name="Barry K."/>
            <person name="Detter J.C."/>
            <person name="Glavina del Rio T."/>
            <person name="Hammon N."/>
            <person name="Israni S."/>
            <person name="Dalin E."/>
            <person name="Tice H."/>
            <person name="Pitluck S."/>
            <person name="Brettin T."/>
            <person name="Bruce D."/>
            <person name="Han C."/>
            <person name="Tapia R."/>
            <person name="Sims D.R."/>
            <person name="Gilna P."/>
            <person name="Schmutz J."/>
            <person name="Larimer F."/>
            <person name="Land M."/>
            <person name="Hauser L."/>
            <person name="Kyrpides N."/>
            <person name="Kim E."/>
            <person name="Richardson P."/>
        </authorList>
    </citation>
    <scope>NUCLEOTIDE SEQUENCE</scope>
    <source>
        <strain evidence="1">K5</strain>
    </source>
</reference>
<dbReference type="RefSeq" id="WP_011514658.1">
    <property type="nucleotide sequence ID" value="NC_007969.1"/>
</dbReference>
<accession>Q1Q873</accession>
<sequence length="296" mass="35477">MLHPFINQSKITNDVDRLVKNLLFNNLSSKHFQDQLNELYRPFMYMHYSNYSLNYSQSINALMDSSIMFIGAEHPCNVIWEYDMTQNLITELLKYKDKISTERYNWLYQEKRNKESLDLYFKNLIERRSRVLVIFIELKYLKDQRHNVNIHSFHNHMKKLRKLISKRNSCFKHLTGYAWALEQGYKNGGFHCHLVLTYDNSKKYSDWLIAKTIGEKWQEITEGVGTYHSSHDSETKRNFEMKGKLGVGRIRRDNPQEVENAFTVARYLTKTDKYDQKLKVWLPKMQTFGHGEFKEE</sequence>
<evidence type="ECO:0008006" key="3">
    <source>
        <dbReference type="Google" id="ProtNLM"/>
    </source>
</evidence>
<keyword evidence="2" id="KW-1185">Reference proteome</keyword>
<dbReference type="HOGENOM" id="CLU_053856_1_1_6"/>
<evidence type="ECO:0000313" key="2">
    <source>
        <dbReference type="Proteomes" id="UP000002425"/>
    </source>
</evidence>
<dbReference type="AlphaFoldDB" id="Q1Q873"/>
<name>Q1Q873_PSYCK</name>
<gene>
    <name evidence="1" type="ordered locus">Pcryo_2353</name>
</gene>
<dbReference type="EMBL" id="CP000323">
    <property type="protein sequence ID" value="ABE76130.1"/>
    <property type="molecule type" value="Genomic_DNA"/>
</dbReference>
<dbReference type="KEGG" id="pcr:Pcryo_2353"/>